<evidence type="ECO:0000259" key="5">
    <source>
        <dbReference type="PROSITE" id="PS50940"/>
    </source>
</evidence>
<dbReference type="InterPro" id="IPR036508">
    <property type="entry name" value="Chitin-bd_dom_sf"/>
</dbReference>
<keyword evidence="4" id="KW-0560">Oxidoreductase</keyword>
<name>A0A9P6EZI2_9FUNG</name>
<protein>
    <recommendedName>
        <fullName evidence="5">Chitin-binding type-2 domain-containing protein</fullName>
    </recommendedName>
</protein>
<accession>A0A9P6EZI2</accession>
<evidence type="ECO:0000256" key="4">
    <source>
        <dbReference type="ARBA" id="ARBA00023002"/>
    </source>
</evidence>
<dbReference type="InterPro" id="IPR002938">
    <property type="entry name" value="FAD-bd"/>
</dbReference>
<evidence type="ECO:0000313" key="7">
    <source>
        <dbReference type="Proteomes" id="UP000723463"/>
    </source>
</evidence>
<dbReference type="SMART" id="SM00494">
    <property type="entry name" value="ChtBD2"/>
    <property type="match status" value="1"/>
</dbReference>
<dbReference type="Gene3D" id="2.170.140.10">
    <property type="entry name" value="Chitin binding domain"/>
    <property type="match status" value="1"/>
</dbReference>
<dbReference type="PRINTS" id="PR00420">
    <property type="entry name" value="RNGMNOXGNASE"/>
</dbReference>
<dbReference type="GO" id="GO:0008061">
    <property type="term" value="F:chitin binding"/>
    <property type="evidence" value="ECO:0007669"/>
    <property type="project" value="InterPro"/>
</dbReference>
<dbReference type="SUPFAM" id="SSF57625">
    <property type="entry name" value="Invertebrate chitin-binding proteins"/>
    <property type="match status" value="1"/>
</dbReference>
<organism evidence="6 7">
    <name type="scientific">Mortierella hygrophila</name>
    <dbReference type="NCBI Taxonomy" id="979708"/>
    <lineage>
        <taxon>Eukaryota</taxon>
        <taxon>Fungi</taxon>
        <taxon>Fungi incertae sedis</taxon>
        <taxon>Mucoromycota</taxon>
        <taxon>Mortierellomycotina</taxon>
        <taxon>Mortierellomycetes</taxon>
        <taxon>Mortierellales</taxon>
        <taxon>Mortierellaceae</taxon>
        <taxon>Mortierella</taxon>
    </lineage>
</organism>
<dbReference type="Pfam" id="PF01607">
    <property type="entry name" value="CBM_14"/>
    <property type="match status" value="1"/>
</dbReference>
<dbReference type="Pfam" id="PF01494">
    <property type="entry name" value="FAD_binding_3"/>
    <property type="match status" value="2"/>
</dbReference>
<proteinExistence type="inferred from homology"/>
<comment type="caution">
    <text evidence="6">The sequence shown here is derived from an EMBL/GenBank/DDBJ whole genome shotgun (WGS) entry which is preliminary data.</text>
</comment>
<evidence type="ECO:0000313" key="6">
    <source>
        <dbReference type="EMBL" id="KAF9538432.1"/>
    </source>
</evidence>
<keyword evidence="2" id="KW-0285">Flavoprotein</keyword>
<feature type="domain" description="Chitin-binding type-2" evidence="5">
    <location>
        <begin position="18"/>
        <end position="74"/>
    </location>
</feature>
<dbReference type="Gene3D" id="3.50.50.60">
    <property type="entry name" value="FAD/NAD(P)-binding domain"/>
    <property type="match status" value="1"/>
</dbReference>
<comment type="similarity">
    <text evidence="1">Belongs to the paxM FAD-dependent monooxygenase family.</text>
</comment>
<dbReference type="PROSITE" id="PS50940">
    <property type="entry name" value="CHIT_BIND_II"/>
    <property type="match status" value="1"/>
</dbReference>
<sequence length="545" mass="60080">MTLASSIDVTGPTGPVAGQRCNSKKRPVAVVGTRCKKYLVYKDGIWTEQTCPVGYLFNPLVSACVPEKGYKCHKSLKSDKPHVLIVGGGLGGLMLGALLEKAAVPYLIFERAVTVKPLGSALSLGSQLLPLFEQLGIKDTLIAQGKRANLSKAITESGETILTMDYSTMGEFGGYSKYVVTRPHLYDILLSLVPQEKILFGKRVLNISEDKDKVTVQTADNSEYTGDILIGADGAYSAVRQRLFERLKQVGSLPKSDQEDLPFNVTCLVGQTEPLDPEEFPELKDSDCHFVGTLGDDKPYTWTLFSTATFSVCWMVMHHLDSVSTKLAHEQRFRQSENSEWGSYAVHTMCDETREFPIPFGKEKMTLGDLYDRTPKDFISKVMLEEKVFKTWYHGRTVLIGDACHKFNPSGGQGAIAAMQDALALANLIYALPTNSSSEITNAFKEYQNERYDPAVAAYKSSQMLSKIMDRGIEGKIAVMVSQNLPEFLWRKFVRNLVLNRPQAGFLPQAEDRGTAPPNVSPSSVRAKAVFDKRVAVVATVTASV</sequence>
<dbReference type="EMBL" id="JAAAXW010000307">
    <property type="protein sequence ID" value="KAF9538432.1"/>
    <property type="molecule type" value="Genomic_DNA"/>
</dbReference>
<dbReference type="PANTHER" id="PTHR47356">
    <property type="entry name" value="FAD-DEPENDENT MONOOXYGENASE ASQG-RELATED"/>
    <property type="match status" value="1"/>
</dbReference>
<dbReference type="PANTHER" id="PTHR47356:SF2">
    <property type="entry name" value="FAD-BINDING DOMAIN-CONTAINING PROTEIN-RELATED"/>
    <property type="match status" value="1"/>
</dbReference>
<evidence type="ECO:0000256" key="3">
    <source>
        <dbReference type="ARBA" id="ARBA00022827"/>
    </source>
</evidence>
<gene>
    <name evidence="6" type="ORF">EC957_006757</name>
</gene>
<evidence type="ECO:0000256" key="2">
    <source>
        <dbReference type="ARBA" id="ARBA00022630"/>
    </source>
</evidence>
<dbReference type="GO" id="GO:0071949">
    <property type="term" value="F:FAD binding"/>
    <property type="evidence" value="ECO:0007669"/>
    <property type="project" value="InterPro"/>
</dbReference>
<dbReference type="GO" id="GO:0005576">
    <property type="term" value="C:extracellular region"/>
    <property type="evidence" value="ECO:0007669"/>
    <property type="project" value="InterPro"/>
</dbReference>
<dbReference type="AlphaFoldDB" id="A0A9P6EZI2"/>
<keyword evidence="3" id="KW-0274">FAD</keyword>
<keyword evidence="7" id="KW-1185">Reference proteome</keyword>
<dbReference type="InterPro" id="IPR050562">
    <property type="entry name" value="FAD_mOase_fung"/>
</dbReference>
<dbReference type="GO" id="GO:0004497">
    <property type="term" value="F:monooxygenase activity"/>
    <property type="evidence" value="ECO:0007669"/>
    <property type="project" value="InterPro"/>
</dbReference>
<dbReference type="Proteomes" id="UP000723463">
    <property type="component" value="Unassembled WGS sequence"/>
</dbReference>
<dbReference type="SUPFAM" id="SSF51905">
    <property type="entry name" value="FAD/NAD(P)-binding domain"/>
    <property type="match status" value="1"/>
</dbReference>
<dbReference type="InterPro" id="IPR036188">
    <property type="entry name" value="FAD/NAD-bd_sf"/>
</dbReference>
<reference evidence="6" key="1">
    <citation type="journal article" date="2020" name="Fungal Divers.">
        <title>Resolving the Mortierellaceae phylogeny through synthesis of multi-gene phylogenetics and phylogenomics.</title>
        <authorList>
            <person name="Vandepol N."/>
            <person name="Liber J."/>
            <person name="Desiro A."/>
            <person name="Na H."/>
            <person name="Kennedy M."/>
            <person name="Barry K."/>
            <person name="Grigoriev I.V."/>
            <person name="Miller A.N."/>
            <person name="O'Donnell K."/>
            <person name="Stajich J.E."/>
            <person name="Bonito G."/>
        </authorList>
    </citation>
    <scope>NUCLEOTIDE SEQUENCE</scope>
    <source>
        <strain evidence="6">NRRL 2591</strain>
    </source>
</reference>
<dbReference type="InterPro" id="IPR002557">
    <property type="entry name" value="Chitin-bd_dom"/>
</dbReference>
<evidence type="ECO:0000256" key="1">
    <source>
        <dbReference type="ARBA" id="ARBA00007992"/>
    </source>
</evidence>